<evidence type="ECO:0000256" key="10">
    <source>
        <dbReference type="HAMAP-Rule" id="MF_00454"/>
    </source>
</evidence>
<dbReference type="Pfam" id="PF02537">
    <property type="entry name" value="CRCB"/>
    <property type="match status" value="1"/>
</dbReference>
<comment type="activity regulation">
    <text evidence="10">Na(+) is not transported, but it plays an essential structural role and its presence is essential for fluoride channel function.</text>
</comment>
<evidence type="ECO:0000256" key="7">
    <source>
        <dbReference type="ARBA" id="ARBA00035120"/>
    </source>
</evidence>
<dbReference type="HAMAP" id="MF_00454">
    <property type="entry name" value="FluC"/>
    <property type="match status" value="1"/>
</dbReference>
<feature type="transmembrane region" description="Helical" evidence="10">
    <location>
        <begin position="95"/>
        <end position="116"/>
    </location>
</feature>
<feature type="transmembrane region" description="Helical" evidence="10">
    <location>
        <begin position="31"/>
        <end position="51"/>
    </location>
</feature>
<comment type="catalytic activity">
    <reaction evidence="8">
        <text>fluoride(in) = fluoride(out)</text>
        <dbReference type="Rhea" id="RHEA:76159"/>
        <dbReference type="ChEBI" id="CHEBI:17051"/>
    </reaction>
    <physiologicalReaction direction="left-to-right" evidence="8">
        <dbReference type="Rhea" id="RHEA:76160"/>
    </physiologicalReaction>
</comment>
<dbReference type="PANTHER" id="PTHR28259:SF1">
    <property type="entry name" value="FLUORIDE EXPORT PROTEIN 1-RELATED"/>
    <property type="match status" value="1"/>
</dbReference>
<comment type="similarity">
    <text evidence="7 10">Belongs to the fluoride channel Fluc/FEX (TC 1.A.43) family.</text>
</comment>
<evidence type="ECO:0000256" key="6">
    <source>
        <dbReference type="ARBA" id="ARBA00023303"/>
    </source>
</evidence>
<keyword evidence="10" id="KW-0406">Ion transport</keyword>
<evidence type="ECO:0000256" key="2">
    <source>
        <dbReference type="ARBA" id="ARBA00022475"/>
    </source>
</evidence>
<dbReference type="PANTHER" id="PTHR28259">
    <property type="entry name" value="FLUORIDE EXPORT PROTEIN 1-RELATED"/>
    <property type="match status" value="1"/>
</dbReference>
<reference evidence="11" key="1">
    <citation type="submission" date="2021-12" db="EMBL/GenBank/DDBJ databases">
        <title>Alicyclobacillaceae gen. nov., sp. nov., isolated from chalcocite enrichment system.</title>
        <authorList>
            <person name="Jiang Z."/>
        </authorList>
    </citation>
    <scope>NUCLEOTIDE SEQUENCE</scope>
    <source>
        <strain evidence="11">MYW30-H2</strain>
    </source>
</reference>
<dbReference type="EMBL" id="CP089291">
    <property type="protein sequence ID" value="UOF92856.1"/>
    <property type="molecule type" value="Genomic_DNA"/>
</dbReference>
<keyword evidence="2 10" id="KW-1003">Cell membrane</keyword>
<evidence type="ECO:0000256" key="5">
    <source>
        <dbReference type="ARBA" id="ARBA00023136"/>
    </source>
</evidence>
<dbReference type="Proteomes" id="UP000830167">
    <property type="component" value="Chromosome"/>
</dbReference>
<protein>
    <recommendedName>
        <fullName evidence="10">Fluoride-specific ion channel FluC</fullName>
    </recommendedName>
</protein>
<keyword evidence="12" id="KW-1185">Reference proteome</keyword>
<evidence type="ECO:0000256" key="4">
    <source>
        <dbReference type="ARBA" id="ARBA00022989"/>
    </source>
</evidence>
<proteinExistence type="inferred from homology"/>
<dbReference type="RefSeq" id="WP_347439506.1">
    <property type="nucleotide sequence ID" value="NZ_CP089291.1"/>
</dbReference>
<feature type="transmembrane region" description="Helical" evidence="10">
    <location>
        <begin position="5"/>
        <end position="25"/>
    </location>
</feature>
<comment type="subcellular location">
    <subcellularLocation>
        <location evidence="1 10">Cell membrane</location>
        <topology evidence="1 10">Multi-pass membrane protein</topology>
    </subcellularLocation>
</comment>
<keyword evidence="10" id="KW-0479">Metal-binding</keyword>
<dbReference type="InterPro" id="IPR003691">
    <property type="entry name" value="FluC"/>
</dbReference>
<accession>A0ABY4CUD5</accession>
<evidence type="ECO:0000313" key="11">
    <source>
        <dbReference type="EMBL" id="UOF92856.1"/>
    </source>
</evidence>
<keyword evidence="4 10" id="KW-1133">Transmembrane helix</keyword>
<gene>
    <name evidence="10 11" type="primary">crcB</name>
    <name evidence="10" type="synonym">fluC</name>
    <name evidence="11" type="ORF">LSG31_13170</name>
</gene>
<feature type="binding site" evidence="10">
    <location>
        <position position="73"/>
    </location>
    <ligand>
        <name>Na(+)</name>
        <dbReference type="ChEBI" id="CHEBI:29101"/>
        <note>structural</note>
    </ligand>
</feature>
<evidence type="ECO:0000256" key="1">
    <source>
        <dbReference type="ARBA" id="ARBA00004651"/>
    </source>
</evidence>
<keyword evidence="6 10" id="KW-0407">Ion channel</keyword>
<dbReference type="NCBIfam" id="TIGR00494">
    <property type="entry name" value="crcB"/>
    <property type="match status" value="1"/>
</dbReference>
<keyword evidence="5 10" id="KW-0472">Membrane</keyword>
<keyword evidence="10" id="KW-0915">Sodium</keyword>
<keyword evidence="3 10" id="KW-0812">Transmembrane</keyword>
<evidence type="ECO:0000256" key="3">
    <source>
        <dbReference type="ARBA" id="ARBA00022692"/>
    </source>
</evidence>
<name>A0ABY4CUD5_9BACL</name>
<feature type="binding site" evidence="10">
    <location>
        <position position="76"/>
    </location>
    <ligand>
        <name>Na(+)</name>
        <dbReference type="ChEBI" id="CHEBI:29101"/>
        <note>structural</note>
    </ligand>
</feature>
<evidence type="ECO:0000256" key="8">
    <source>
        <dbReference type="ARBA" id="ARBA00035585"/>
    </source>
</evidence>
<organism evidence="11 12">
    <name type="scientific">Fodinisporobacter ferrooxydans</name>
    <dbReference type="NCBI Taxonomy" id="2901836"/>
    <lineage>
        <taxon>Bacteria</taxon>
        <taxon>Bacillati</taxon>
        <taxon>Bacillota</taxon>
        <taxon>Bacilli</taxon>
        <taxon>Bacillales</taxon>
        <taxon>Alicyclobacillaceae</taxon>
        <taxon>Fodinisporobacter</taxon>
    </lineage>
</organism>
<evidence type="ECO:0000313" key="12">
    <source>
        <dbReference type="Proteomes" id="UP000830167"/>
    </source>
</evidence>
<evidence type="ECO:0000256" key="9">
    <source>
        <dbReference type="ARBA" id="ARBA00049940"/>
    </source>
</evidence>
<keyword evidence="10" id="KW-0813">Transport</keyword>
<feature type="transmembrane region" description="Helical" evidence="10">
    <location>
        <begin position="63"/>
        <end position="83"/>
    </location>
</feature>
<comment type="function">
    <text evidence="9 10">Fluoride-specific ion channel. Important for reducing fluoride concentration in the cell, thus reducing its toxicity.</text>
</comment>
<sequence length="122" mass="13095">MKDVLAIAIGGFVGAILRYVVGLWVPPVQLFPLGTLLINWIGCLFLGWFLTMTLNKWKVPPHLRLAIGTGVTGAFTTFSTFSVETLLLLKANHALLALSYVAASVAGGVLLAWIGFRLAKLA</sequence>